<accession>A0AAD7FA59</accession>
<organism evidence="2 3">
    <name type="scientific">Roridomyces roridus</name>
    <dbReference type="NCBI Taxonomy" id="1738132"/>
    <lineage>
        <taxon>Eukaryota</taxon>
        <taxon>Fungi</taxon>
        <taxon>Dikarya</taxon>
        <taxon>Basidiomycota</taxon>
        <taxon>Agaricomycotina</taxon>
        <taxon>Agaricomycetes</taxon>
        <taxon>Agaricomycetidae</taxon>
        <taxon>Agaricales</taxon>
        <taxon>Marasmiineae</taxon>
        <taxon>Mycenaceae</taxon>
        <taxon>Roridomyces</taxon>
    </lineage>
</organism>
<feature type="region of interest" description="Disordered" evidence="1">
    <location>
        <begin position="85"/>
        <end position="171"/>
    </location>
</feature>
<comment type="caution">
    <text evidence="2">The sequence shown here is derived from an EMBL/GenBank/DDBJ whole genome shotgun (WGS) entry which is preliminary data.</text>
</comment>
<keyword evidence="3" id="KW-1185">Reference proteome</keyword>
<dbReference type="AlphaFoldDB" id="A0AAD7FA59"/>
<reference evidence="2" key="1">
    <citation type="submission" date="2023-03" db="EMBL/GenBank/DDBJ databases">
        <title>Massive genome expansion in bonnet fungi (Mycena s.s.) driven by repeated elements and novel gene families across ecological guilds.</title>
        <authorList>
            <consortium name="Lawrence Berkeley National Laboratory"/>
            <person name="Harder C.B."/>
            <person name="Miyauchi S."/>
            <person name="Viragh M."/>
            <person name="Kuo A."/>
            <person name="Thoen E."/>
            <person name="Andreopoulos B."/>
            <person name="Lu D."/>
            <person name="Skrede I."/>
            <person name="Drula E."/>
            <person name="Henrissat B."/>
            <person name="Morin E."/>
            <person name="Kohler A."/>
            <person name="Barry K."/>
            <person name="LaButti K."/>
            <person name="Morin E."/>
            <person name="Salamov A."/>
            <person name="Lipzen A."/>
            <person name="Mereny Z."/>
            <person name="Hegedus B."/>
            <person name="Baldrian P."/>
            <person name="Stursova M."/>
            <person name="Weitz H."/>
            <person name="Taylor A."/>
            <person name="Grigoriev I.V."/>
            <person name="Nagy L.G."/>
            <person name="Martin F."/>
            <person name="Kauserud H."/>
        </authorList>
    </citation>
    <scope>NUCLEOTIDE SEQUENCE</scope>
    <source>
        <strain evidence="2">9284</strain>
    </source>
</reference>
<proteinExistence type="predicted"/>
<evidence type="ECO:0000256" key="1">
    <source>
        <dbReference type="SAM" id="MobiDB-lite"/>
    </source>
</evidence>
<dbReference type="Proteomes" id="UP001221142">
    <property type="component" value="Unassembled WGS sequence"/>
</dbReference>
<feature type="compositionally biased region" description="Polar residues" evidence="1">
    <location>
        <begin position="162"/>
        <end position="171"/>
    </location>
</feature>
<sequence length="252" mass="27681">MADLLPEVSASRLVEILRSMDELVDRVNIAIDPDIMRDSGMSTKEQLVTLTGIATELQNLQLESHNQWDKFRLILQTIESRGRKIDPNYGLPTPVRTTQDSRKEGSKDVTMSFPQTIKSRAREFNPTSQLSALKARATQASGSAASGAPVEGFSDLKREPSSGPQRGPTSISVLRDQTNVSTIVSSAPSDVFAETFDVVFISLSASELTKGKISDFALEILQKEQQKLGLIFQVTLTEETMDSSVLPSFTRM</sequence>
<dbReference type="EMBL" id="JARKIF010000032">
    <property type="protein sequence ID" value="KAJ7611699.1"/>
    <property type="molecule type" value="Genomic_DNA"/>
</dbReference>
<gene>
    <name evidence="2" type="ORF">FB45DRAFT_314672</name>
</gene>
<protein>
    <submittedName>
        <fullName evidence="2">Uncharacterized protein</fullName>
    </submittedName>
</protein>
<evidence type="ECO:0000313" key="3">
    <source>
        <dbReference type="Proteomes" id="UP001221142"/>
    </source>
</evidence>
<name>A0AAD7FA59_9AGAR</name>
<evidence type="ECO:0000313" key="2">
    <source>
        <dbReference type="EMBL" id="KAJ7611699.1"/>
    </source>
</evidence>